<proteinExistence type="inferred from homology"/>
<dbReference type="PRINTS" id="PR01576">
    <property type="entry name" value="PDEFORMYLASE"/>
</dbReference>
<keyword evidence="2" id="KW-0408">Iron</keyword>
<comment type="similarity">
    <text evidence="1 2">Belongs to the polypeptide deformylase family.</text>
</comment>
<dbReference type="PANTHER" id="PTHR10458">
    <property type="entry name" value="PEPTIDE DEFORMYLASE"/>
    <property type="match status" value="1"/>
</dbReference>
<evidence type="ECO:0000313" key="4">
    <source>
        <dbReference type="Proteomes" id="UP000029712"/>
    </source>
</evidence>
<protein>
    <recommendedName>
        <fullName evidence="2">Peptide deformylase</fullName>
        <shortName evidence="2">PDF</shortName>
        <ecNumber evidence="2">3.5.1.88</ecNumber>
    </recommendedName>
    <alternativeName>
        <fullName evidence="2">Polypeptide deformylase</fullName>
    </alternativeName>
</protein>
<feature type="binding site" evidence="2">
    <location>
        <position position="160"/>
    </location>
    <ligand>
        <name>Fe cation</name>
        <dbReference type="ChEBI" id="CHEBI:24875"/>
    </ligand>
</feature>
<dbReference type="NCBIfam" id="TIGR00079">
    <property type="entry name" value="pept_deformyl"/>
    <property type="match status" value="1"/>
</dbReference>
<dbReference type="PIRSF" id="PIRSF004749">
    <property type="entry name" value="Pep_def"/>
    <property type="match status" value="1"/>
</dbReference>
<comment type="catalytic activity">
    <reaction evidence="2">
        <text>N-terminal N-formyl-L-methionyl-[peptide] + H2O = N-terminal L-methionyl-[peptide] + formate</text>
        <dbReference type="Rhea" id="RHEA:24420"/>
        <dbReference type="Rhea" id="RHEA-COMP:10639"/>
        <dbReference type="Rhea" id="RHEA-COMP:10640"/>
        <dbReference type="ChEBI" id="CHEBI:15377"/>
        <dbReference type="ChEBI" id="CHEBI:15740"/>
        <dbReference type="ChEBI" id="CHEBI:49298"/>
        <dbReference type="ChEBI" id="CHEBI:64731"/>
        <dbReference type="EC" id="3.5.1.88"/>
    </reaction>
</comment>
<keyword evidence="2" id="KW-0479">Metal-binding</keyword>
<feature type="active site" evidence="2">
    <location>
        <position position="157"/>
    </location>
</feature>
<dbReference type="InterPro" id="IPR036821">
    <property type="entry name" value="Peptide_deformylase_sf"/>
</dbReference>
<dbReference type="Gene3D" id="3.90.45.10">
    <property type="entry name" value="Peptide deformylase"/>
    <property type="match status" value="1"/>
</dbReference>
<dbReference type="EC" id="3.5.1.88" evidence="2"/>
<accession>A0A454C990</accession>
<dbReference type="EMBL" id="CP033021">
    <property type="protein sequence ID" value="AYN65235.1"/>
    <property type="molecule type" value="Genomic_DNA"/>
</dbReference>
<dbReference type="GO" id="GO:0042586">
    <property type="term" value="F:peptide deformylase activity"/>
    <property type="evidence" value="ECO:0007669"/>
    <property type="project" value="UniProtKB-UniRule"/>
</dbReference>
<dbReference type="SUPFAM" id="SSF56420">
    <property type="entry name" value="Peptide deformylase"/>
    <property type="match status" value="1"/>
</dbReference>
<name>A0A454C990_METHO</name>
<keyword evidence="2 3" id="KW-0378">Hydrolase</keyword>
<evidence type="ECO:0000256" key="2">
    <source>
        <dbReference type="HAMAP-Rule" id="MF_00163"/>
    </source>
</evidence>
<evidence type="ECO:0000256" key="1">
    <source>
        <dbReference type="ARBA" id="ARBA00010759"/>
    </source>
</evidence>
<dbReference type="CDD" id="cd00487">
    <property type="entry name" value="Pep_deformylase"/>
    <property type="match status" value="1"/>
</dbReference>
<comment type="function">
    <text evidence="2">Removes the formyl group from the N-terminal Met of newly synthesized proteins. Requires at least a dipeptide for an efficient rate of reaction. N-terminal L-methionine is a prerequisite for activity but the enzyme has broad specificity at other positions.</text>
</comment>
<keyword evidence="2" id="KW-0648">Protein biosynthesis</keyword>
<dbReference type="GO" id="GO:0046872">
    <property type="term" value="F:metal ion binding"/>
    <property type="evidence" value="ECO:0007669"/>
    <property type="project" value="UniProtKB-KW"/>
</dbReference>
<gene>
    <name evidence="2 3" type="primary">def</name>
    <name evidence="3" type="ORF">KN71_000715</name>
</gene>
<comment type="cofactor">
    <cofactor evidence="2">
        <name>Fe(2+)</name>
        <dbReference type="ChEBI" id="CHEBI:29033"/>
    </cofactor>
    <text evidence="2">Binds 1 Fe(2+) ion.</text>
</comment>
<dbReference type="GO" id="GO:0006412">
    <property type="term" value="P:translation"/>
    <property type="evidence" value="ECO:0007669"/>
    <property type="project" value="UniProtKB-UniRule"/>
</dbReference>
<organism evidence="3 4">
    <name type="scientific">Metamycoplasma hominis</name>
    <name type="common">Mycoplasma hominis</name>
    <dbReference type="NCBI Taxonomy" id="2098"/>
    <lineage>
        <taxon>Bacteria</taxon>
        <taxon>Bacillati</taxon>
        <taxon>Mycoplasmatota</taxon>
        <taxon>Mycoplasmoidales</taxon>
        <taxon>Metamycoplasmataceae</taxon>
        <taxon>Metamycoplasma</taxon>
    </lineage>
</organism>
<dbReference type="HAMAP" id="MF_00163">
    <property type="entry name" value="Pep_deformylase"/>
    <property type="match status" value="1"/>
</dbReference>
<reference evidence="3 4" key="1">
    <citation type="submission" date="2014-08" db="EMBL/GenBank/DDBJ databases">
        <authorList>
            <person name="Kuleshov K."/>
            <person name="Dedkov V."/>
            <person name="Markelov M."/>
            <person name="Pimkina E."/>
        </authorList>
    </citation>
    <scope>NUCLEOTIDE SEQUENCE [LARGE SCALE GENOMIC DNA]</scope>
    <source>
        <strain evidence="4">TOA</strain>
    </source>
</reference>
<dbReference type="Pfam" id="PF01327">
    <property type="entry name" value="Pep_deformylase"/>
    <property type="match status" value="1"/>
</dbReference>
<feature type="binding site" evidence="2">
    <location>
        <position position="156"/>
    </location>
    <ligand>
        <name>Fe cation</name>
        <dbReference type="ChEBI" id="CHEBI:24875"/>
    </ligand>
</feature>
<dbReference type="OrthoDB" id="9784988at2"/>
<feature type="binding site" evidence="2">
    <location>
        <position position="109"/>
    </location>
    <ligand>
        <name>Fe cation</name>
        <dbReference type="ChEBI" id="CHEBI:24875"/>
    </ligand>
</feature>
<dbReference type="Proteomes" id="UP000029712">
    <property type="component" value="Chromosome"/>
</dbReference>
<dbReference type="AlphaFoldDB" id="A0A454C990"/>
<dbReference type="RefSeq" id="WP_036438893.1">
    <property type="nucleotide sequence ID" value="NZ_CP033021.1"/>
</dbReference>
<dbReference type="PANTHER" id="PTHR10458:SF22">
    <property type="entry name" value="PEPTIDE DEFORMYLASE"/>
    <property type="match status" value="1"/>
</dbReference>
<sequence length="185" mass="21539">MFKFEDVKLVQLPEKVLRNKSKNVELPLTAEDDLLIQKMIFHVDDSQTPQTKFRPAVGVAAVQYGILKNIFYVMVKNDQNNYIFRDALINPIMLSHSNHKISLQEGEGCLSVKESDAGQEGFVYRYSRVVIKAYSYFEKKEKIYDVSGYPAIVLQHEYDHLQGKLFIDRINKNQPWKQEKNSHLI</sequence>
<evidence type="ECO:0000313" key="3">
    <source>
        <dbReference type="EMBL" id="AYN65235.1"/>
    </source>
</evidence>
<reference evidence="3 4" key="2">
    <citation type="submission" date="2018-10" db="EMBL/GenBank/DDBJ databases">
        <title>Detection and isolation of Mycoplasma hominis as a predominant microorganism from pelvic cavity of patient with salpingitis and tubo-ovarian abscess.</title>
        <authorList>
            <person name="Guschin A.E."/>
            <person name="Khayrullina G.A."/>
            <person name="Rakovskaya I.V."/>
            <person name="Shelenkov A.A."/>
            <person name="Shagin D.A."/>
        </authorList>
    </citation>
    <scope>NUCLEOTIDE SEQUENCE [LARGE SCALE GENOMIC DNA]</scope>
    <source>
        <strain evidence="4">TOA</strain>
    </source>
</reference>
<dbReference type="InterPro" id="IPR023635">
    <property type="entry name" value="Peptide_deformylase"/>
</dbReference>